<evidence type="ECO:0000313" key="3">
    <source>
        <dbReference type="EMBL" id="KAF4384601.1"/>
    </source>
</evidence>
<accession>A0A7J6GP41</accession>
<keyword evidence="6" id="KW-1185">Reference proteome</keyword>
<dbReference type="Proteomes" id="UP000525078">
    <property type="component" value="Unassembled WGS sequence"/>
</dbReference>
<evidence type="ECO:0000313" key="5">
    <source>
        <dbReference type="Proteomes" id="UP000525078"/>
    </source>
</evidence>
<evidence type="ECO:0000256" key="1">
    <source>
        <dbReference type="SAM" id="MobiDB-lite"/>
    </source>
</evidence>
<feature type="compositionally biased region" description="Basic and acidic residues" evidence="1">
    <location>
        <begin position="21"/>
        <end position="31"/>
    </location>
</feature>
<feature type="compositionally biased region" description="Polar residues" evidence="1">
    <location>
        <begin position="11"/>
        <end position="20"/>
    </location>
</feature>
<protein>
    <submittedName>
        <fullName evidence="3">Uncharacterized protein</fullName>
    </submittedName>
</protein>
<evidence type="ECO:0000313" key="6">
    <source>
        <dbReference type="Proteomes" id="UP000583929"/>
    </source>
</evidence>
<name>A0A7J6GP41_CANSA</name>
<comment type="caution">
    <text evidence="3">The sequence shown here is derived from an EMBL/GenBank/DDBJ whole genome shotgun (WGS) entry which is preliminary data.</text>
</comment>
<evidence type="ECO:0000313" key="4">
    <source>
        <dbReference type="EMBL" id="KAF4401044.1"/>
    </source>
</evidence>
<organism evidence="3 5">
    <name type="scientific">Cannabis sativa</name>
    <name type="common">Hemp</name>
    <name type="synonym">Marijuana</name>
    <dbReference type="NCBI Taxonomy" id="3483"/>
    <lineage>
        <taxon>Eukaryota</taxon>
        <taxon>Viridiplantae</taxon>
        <taxon>Streptophyta</taxon>
        <taxon>Embryophyta</taxon>
        <taxon>Tracheophyta</taxon>
        <taxon>Spermatophyta</taxon>
        <taxon>Magnoliopsida</taxon>
        <taxon>eudicotyledons</taxon>
        <taxon>Gunneridae</taxon>
        <taxon>Pentapetalae</taxon>
        <taxon>rosids</taxon>
        <taxon>fabids</taxon>
        <taxon>Rosales</taxon>
        <taxon>Cannabaceae</taxon>
        <taxon>Cannabis</taxon>
    </lineage>
</organism>
<dbReference type="EMBL" id="JAATIQ010000013">
    <property type="protein sequence ID" value="KAF4401044.1"/>
    <property type="molecule type" value="Genomic_DNA"/>
</dbReference>
<dbReference type="Proteomes" id="UP000583929">
    <property type="component" value="Unassembled WGS sequence"/>
</dbReference>
<feature type="region of interest" description="Disordered" evidence="1">
    <location>
        <begin position="1"/>
        <end position="33"/>
    </location>
</feature>
<sequence>APEWRKKVGPDTNNIEYTSTRQEENERDQGVKKKKTTKMIYRKWSLLTGPVAVVGGVVGAVVLANFIFFDNDPFQKREKANSGGLISNQKGGR</sequence>
<gene>
    <name evidence="3" type="ORF">F8388_003908</name>
    <name evidence="4" type="ORF">G4B88_013885</name>
</gene>
<keyword evidence="2" id="KW-1133">Transmembrane helix</keyword>
<reference evidence="5 6" key="1">
    <citation type="journal article" date="2020" name="bioRxiv">
        <title>Sequence and annotation of 42 cannabis genomes reveals extensive copy number variation in cannabinoid synthesis and pathogen resistance genes.</title>
        <authorList>
            <person name="Mckernan K.J."/>
            <person name="Helbert Y."/>
            <person name="Kane L.T."/>
            <person name="Ebling H."/>
            <person name="Zhang L."/>
            <person name="Liu B."/>
            <person name="Eaton Z."/>
            <person name="Mclaughlin S."/>
            <person name="Kingan S."/>
            <person name="Baybayan P."/>
            <person name="Concepcion G."/>
            <person name="Jordan M."/>
            <person name="Riva A."/>
            <person name="Barbazuk W."/>
            <person name="Harkins T."/>
        </authorList>
    </citation>
    <scope>NUCLEOTIDE SEQUENCE [LARGE SCALE GENOMIC DNA]</scope>
    <source>
        <strain evidence="5 6">cv. Jamaican Lion 4</strain>
        <strain evidence="4">Father</strain>
        <strain evidence="3">Mother</strain>
        <tissue evidence="3">Leaf</tissue>
    </source>
</reference>
<keyword evidence="2" id="KW-0472">Membrane</keyword>
<feature type="non-terminal residue" evidence="3">
    <location>
        <position position="1"/>
    </location>
</feature>
<feature type="transmembrane region" description="Helical" evidence="2">
    <location>
        <begin position="44"/>
        <end position="69"/>
    </location>
</feature>
<dbReference type="EMBL" id="JAATIP010000047">
    <property type="protein sequence ID" value="KAF4384601.1"/>
    <property type="molecule type" value="Genomic_DNA"/>
</dbReference>
<evidence type="ECO:0000256" key="2">
    <source>
        <dbReference type="SAM" id="Phobius"/>
    </source>
</evidence>
<proteinExistence type="predicted"/>
<dbReference type="AlphaFoldDB" id="A0A7J6GP41"/>
<keyword evidence="2" id="KW-0812">Transmembrane</keyword>